<reference evidence="3" key="1">
    <citation type="submission" date="2017-09" db="EMBL/GenBank/DDBJ databases">
        <authorList>
            <person name="Regsiter A."/>
            <person name="William W."/>
        </authorList>
    </citation>
    <scope>NUCLEOTIDE SEQUENCE [LARGE SCALE GENOMIC DNA]</scope>
    <source>
        <strain evidence="3">500-1</strain>
    </source>
</reference>
<keyword evidence="1" id="KW-1133">Transmembrane helix</keyword>
<dbReference type="RefSeq" id="WP_097011048.1">
    <property type="nucleotide sequence ID" value="NZ_LT907975.1"/>
</dbReference>
<feature type="transmembrane region" description="Helical" evidence="1">
    <location>
        <begin position="12"/>
        <end position="35"/>
    </location>
</feature>
<evidence type="ECO:0000313" key="2">
    <source>
        <dbReference type="EMBL" id="SOB57870.1"/>
    </source>
</evidence>
<keyword evidence="1" id="KW-0472">Membrane</keyword>
<gene>
    <name evidence="2" type="ORF">DPRO_0983</name>
</gene>
<keyword evidence="1" id="KW-0812">Transmembrane</keyword>
<name>A0A2C8F5U0_9BACT</name>
<feature type="transmembrane region" description="Helical" evidence="1">
    <location>
        <begin position="277"/>
        <end position="300"/>
    </location>
</feature>
<dbReference type="Proteomes" id="UP000219215">
    <property type="component" value="Chromosome DPRO"/>
</dbReference>
<evidence type="ECO:0000313" key="3">
    <source>
        <dbReference type="Proteomes" id="UP000219215"/>
    </source>
</evidence>
<dbReference type="KEGG" id="pprf:DPRO_0983"/>
<feature type="transmembrane region" description="Helical" evidence="1">
    <location>
        <begin position="128"/>
        <end position="149"/>
    </location>
</feature>
<organism evidence="2 3">
    <name type="scientific">Pseudodesulfovibrio profundus</name>
    <dbReference type="NCBI Taxonomy" id="57320"/>
    <lineage>
        <taxon>Bacteria</taxon>
        <taxon>Pseudomonadati</taxon>
        <taxon>Thermodesulfobacteriota</taxon>
        <taxon>Desulfovibrionia</taxon>
        <taxon>Desulfovibrionales</taxon>
        <taxon>Desulfovibrionaceae</taxon>
    </lineage>
</organism>
<protein>
    <submittedName>
        <fullName evidence="2">Uncharacterized protein</fullName>
    </submittedName>
</protein>
<dbReference type="OrthoDB" id="5471546at2"/>
<feature type="transmembrane region" description="Helical" evidence="1">
    <location>
        <begin position="211"/>
        <end position="231"/>
    </location>
</feature>
<accession>A0A2C8F5U0</accession>
<feature type="transmembrane region" description="Helical" evidence="1">
    <location>
        <begin position="243"/>
        <end position="265"/>
    </location>
</feature>
<dbReference type="EMBL" id="LT907975">
    <property type="protein sequence ID" value="SOB57870.1"/>
    <property type="molecule type" value="Genomic_DNA"/>
</dbReference>
<feature type="transmembrane region" description="Helical" evidence="1">
    <location>
        <begin position="97"/>
        <end position="116"/>
    </location>
</feature>
<feature type="transmembrane region" description="Helical" evidence="1">
    <location>
        <begin position="169"/>
        <end position="190"/>
    </location>
</feature>
<evidence type="ECO:0000256" key="1">
    <source>
        <dbReference type="SAM" id="Phobius"/>
    </source>
</evidence>
<proteinExistence type="predicted"/>
<sequence>MTMNETLMMTAMMMAPAFFSLIGMAVFGSPVVSLLGEITAKTKKRVFYDKYGQQTATMGAVLLVVFILVEAVGIGLLYQKYPDLLASMVSADSPLKLAGIALAAFLLLGVPYSLTWKQLRKSKGLHMAMGFGACAAVIAMFVLGIPAKLSIAVTSSAEQTMQLTPLPLIAMYLFFMVSAAAGMSCAYLVIRRHKDDFGRDYYNFALKLASRWALIPMIGFLACQGWLFATLPEGIKTLVLETPLGIVWGASAFFGLLCLVIWGLIARSSSPLRIKGLTFTGVLLLWLVHTGNALLFVNFMSMS</sequence>
<feature type="transmembrane region" description="Helical" evidence="1">
    <location>
        <begin position="56"/>
        <end position="77"/>
    </location>
</feature>
<keyword evidence="3" id="KW-1185">Reference proteome</keyword>
<dbReference type="AlphaFoldDB" id="A0A2C8F5U0"/>